<keyword evidence="4" id="KW-1185">Reference proteome</keyword>
<feature type="region of interest" description="Disordered" evidence="1">
    <location>
        <begin position="392"/>
        <end position="436"/>
    </location>
</feature>
<sequence length="536" mass="59585">MGGIVSGGTSRQATTQDLELYERMRQQQAQQPVPLLHSRSNLHEYLFVALFDGTGQDVNDPKQLPTNIGELWKQVYEPNRDPTNRIGAHYEAGIGTQKNPITRMVDGAAAYTWDDKIEGMYRALADQTWKWQQQDPQAQIRLAEVGYSRGAVLVPGLARLVDEYGIVHPDQLRFGRDAHGNLTVKTPHPPLIPPGQVAQAVGLFDPVATNMPENYDTRLPPSVVSGFSLIARDEQRELFPHQTILDPQRSAAGRFLNMPVSGGHSNVGGGNRADGLETLAFNGMADYLNALSDRPLFEHRPVPSNPVQYTIHQTQGATAVWGVRMDHDGQRNLRSELANCKIVDPCRDAEPVDLQLARQFQWHHVEPLAIEHLPALPQAISHRETPAMPERYRASDMPNQGSDRARTPQAWSVPSKGETDLAPPTYLDPAHPNHPLFRELRDKLPADTSDEKVAELTLAARQGGVRPNQVESVHVHDGKAWVLGSFLSDGMVDLRTPAPPLAETMEKAGAYEQQHQARVAQWQEQRQQSQSHGRSM</sequence>
<evidence type="ECO:0000313" key="4">
    <source>
        <dbReference type="Proteomes" id="UP001501083"/>
    </source>
</evidence>
<comment type="caution">
    <text evidence="3">The sequence shown here is derived from an EMBL/GenBank/DDBJ whole genome shotgun (WGS) entry which is preliminary data.</text>
</comment>
<protein>
    <recommendedName>
        <fullName evidence="2">T6SS Phospholipase effector Tle1-like catalytic domain-containing protein</fullName>
    </recommendedName>
</protein>
<dbReference type="Pfam" id="PF09994">
    <property type="entry name" value="T6SS_Tle1-like_cat"/>
    <property type="match status" value="1"/>
</dbReference>
<organism evidence="3 4">
    <name type="scientific">Lysobacter panacisoli</name>
    <dbReference type="NCBI Taxonomy" id="1255263"/>
    <lineage>
        <taxon>Bacteria</taxon>
        <taxon>Pseudomonadati</taxon>
        <taxon>Pseudomonadota</taxon>
        <taxon>Gammaproteobacteria</taxon>
        <taxon>Lysobacterales</taxon>
        <taxon>Lysobacteraceae</taxon>
        <taxon>Lysobacter</taxon>
    </lineage>
</organism>
<feature type="compositionally biased region" description="Low complexity" evidence="1">
    <location>
        <begin position="516"/>
        <end position="536"/>
    </location>
</feature>
<dbReference type="EMBL" id="BAABKY010000002">
    <property type="protein sequence ID" value="GAA5077577.1"/>
    <property type="molecule type" value="Genomic_DNA"/>
</dbReference>
<accession>A0ABP9LFS6</accession>
<dbReference type="PANTHER" id="PTHR33840">
    <property type="match status" value="1"/>
</dbReference>
<dbReference type="InterPro" id="IPR018712">
    <property type="entry name" value="Tle1-like_cat"/>
</dbReference>
<evidence type="ECO:0000313" key="3">
    <source>
        <dbReference type="EMBL" id="GAA5077577.1"/>
    </source>
</evidence>
<gene>
    <name evidence="3" type="ORF">GCM10025759_23670</name>
</gene>
<dbReference type="PANTHER" id="PTHR33840:SF1">
    <property type="entry name" value="TLE1 PHOSPHOLIPASE DOMAIN-CONTAINING PROTEIN"/>
    <property type="match status" value="1"/>
</dbReference>
<evidence type="ECO:0000259" key="2">
    <source>
        <dbReference type="Pfam" id="PF09994"/>
    </source>
</evidence>
<evidence type="ECO:0000256" key="1">
    <source>
        <dbReference type="SAM" id="MobiDB-lite"/>
    </source>
</evidence>
<feature type="region of interest" description="Disordered" evidence="1">
    <location>
        <begin position="510"/>
        <end position="536"/>
    </location>
</feature>
<dbReference type="Proteomes" id="UP001501083">
    <property type="component" value="Unassembled WGS sequence"/>
</dbReference>
<name>A0ABP9LFS6_9GAMM</name>
<proteinExistence type="predicted"/>
<feature type="domain" description="T6SS Phospholipase effector Tle1-like catalytic" evidence="2">
    <location>
        <begin position="47"/>
        <end position="172"/>
    </location>
</feature>
<dbReference type="RefSeq" id="WP_158984956.1">
    <property type="nucleotide sequence ID" value="NZ_BAABKY010000002.1"/>
</dbReference>
<reference evidence="4" key="1">
    <citation type="journal article" date="2019" name="Int. J. Syst. Evol. Microbiol.">
        <title>The Global Catalogue of Microorganisms (GCM) 10K type strain sequencing project: providing services to taxonomists for standard genome sequencing and annotation.</title>
        <authorList>
            <consortium name="The Broad Institute Genomics Platform"/>
            <consortium name="The Broad Institute Genome Sequencing Center for Infectious Disease"/>
            <person name="Wu L."/>
            <person name="Ma J."/>
        </authorList>
    </citation>
    <scope>NUCLEOTIDE SEQUENCE [LARGE SCALE GENOMIC DNA]</scope>
    <source>
        <strain evidence="4">JCM 19212</strain>
    </source>
</reference>